<dbReference type="OrthoDB" id="3800331at2759"/>
<reference evidence="2" key="1">
    <citation type="journal article" date="2020" name="Stud. Mycol.">
        <title>101 Dothideomycetes genomes: a test case for predicting lifestyles and emergence of pathogens.</title>
        <authorList>
            <person name="Haridas S."/>
            <person name="Albert R."/>
            <person name="Binder M."/>
            <person name="Bloem J."/>
            <person name="Labutti K."/>
            <person name="Salamov A."/>
            <person name="Andreopoulos B."/>
            <person name="Baker S."/>
            <person name="Barry K."/>
            <person name="Bills G."/>
            <person name="Bluhm B."/>
            <person name="Cannon C."/>
            <person name="Castanera R."/>
            <person name="Culley D."/>
            <person name="Daum C."/>
            <person name="Ezra D."/>
            <person name="Gonzalez J."/>
            <person name="Henrissat B."/>
            <person name="Kuo A."/>
            <person name="Liang C."/>
            <person name="Lipzen A."/>
            <person name="Lutzoni F."/>
            <person name="Magnuson J."/>
            <person name="Mondo S."/>
            <person name="Nolan M."/>
            <person name="Ohm R."/>
            <person name="Pangilinan J."/>
            <person name="Park H.-J."/>
            <person name="Ramirez L."/>
            <person name="Alfaro M."/>
            <person name="Sun H."/>
            <person name="Tritt A."/>
            <person name="Yoshinaga Y."/>
            <person name="Zwiers L.-H."/>
            <person name="Turgeon B."/>
            <person name="Goodwin S."/>
            <person name="Spatafora J."/>
            <person name="Crous P."/>
            <person name="Grigoriev I."/>
        </authorList>
    </citation>
    <scope>NUCLEOTIDE SEQUENCE</scope>
    <source>
        <strain evidence="2">ATCC 74209</strain>
    </source>
</reference>
<evidence type="ECO:0000256" key="1">
    <source>
        <dbReference type="SAM" id="MobiDB-lite"/>
    </source>
</evidence>
<evidence type="ECO:0000313" key="2">
    <source>
        <dbReference type="EMBL" id="KAF2198434.1"/>
    </source>
</evidence>
<feature type="region of interest" description="Disordered" evidence="1">
    <location>
        <begin position="1"/>
        <end position="113"/>
    </location>
</feature>
<feature type="compositionally biased region" description="Polar residues" evidence="1">
    <location>
        <begin position="135"/>
        <end position="146"/>
    </location>
</feature>
<dbReference type="Proteomes" id="UP000799536">
    <property type="component" value="Unassembled WGS sequence"/>
</dbReference>
<sequence length="451" mass="49399">MDPPQRYVEQQPQNHSAGQKGKEPATLTSRIASSASRLAKDVIGPSSANDFSNSLSSATGLGSKLHNGSSSSSQSQWTGTLPSRPMGSGSGVFGTRHENASSESFRSSFAQGARDPEYEDFMRTSYPSLPELTRASPSPQSWTTEFQRPPQLNGFSGASIGYQSEYDDGAEVRMLLSDPSIDMSRDYVDFEMADPTEATADDLFGTELSPGEQKAAERIRSSLPAAPTHQAVSRENLLNLIPGVMDYLDNASPERLEELLSTLNVSGWEEVLDNYTDDVWGESLRSVTKLVEEHQAQQEKGNADRIRLDGPAISRLKMILGHVAEMTNLKNTSQQAPMLQHNSVQEVAQSQNSTGLAMNSLRHQPMERCATNIGYEHRSTEYSSSSHQQKTLNYKANESALNQHLASSSRPSPDQSNNDEQPALTFHCPWVRCHQVSPPGCLPESLLPMPI</sequence>
<organism evidence="2 3">
    <name type="scientific">Delitschia confertaspora ATCC 74209</name>
    <dbReference type="NCBI Taxonomy" id="1513339"/>
    <lineage>
        <taxon>Eukaryota</taxon>
        <taxon>Fungi</taxon>
        <taxon>Dikarya</taxon>
        <taxon>Ascomycota</taxon>
        <taxon>Pezizomycotina</taxon>
        <taxon>Dothideomycetes</taxon>
        <taxon>Pleosporomycetidae</taxon>
        <taxon>Pleosporales</taxon>
        <taxon>Delitschiaceae</taxon>
        <taxon>Delitschia</taxon>
    </lineage>
</organism>
<protein>
    <submittedName>
        <fullName evidence="2">Uncharacterized protein</fullName>
    </submittedName>
</protein>
<keyword evidence="3" id="KW-1185">Reference proteome</keyword>
<name>A0A9P4JHM5_9PLEO</name>
<proteinExistence type="predicted"/>
<gene>
    <name evidence="2" type="ORF">GQ43DRAFT_157774</name>
</gene>
<feature type="compositionally biased region" description="Polar residues" evidence="1">
    <location>
        <begin position="26"/>
        <end position="36"/>
    </location>
</feature>
<feature type="region of interest" description="Disordered" evidence="1">
    <location>
        <begin position="401"/>
        <end position="421"/>
    </location>
</feature>
<feature type="region of interest" description="Disordered" evidence="1">
    <location>
        <begin position="130"/>
        <end position="150"/>
    </location>
</feature>
<dbReference type="EMBL" id="ML994144">
    <property type="protein sequence ID" value="KAF2198434.1"/>
    <property type="molecule type" value="Genomic_DNA"/>
</dbReference>
<feature type="compositionally biased region" description="Polar residues" evidence="1">
    <location>
        <begin position="401"/>
        <end position="420"/>
    </location>
</feature>
<dbReference type="AlphaFoldDB" id="A0A9P4JHM5"/>
<feature type="compositionally biased region" description="Polar residues" evidence="1">
    <location>
        <begin position="8"/>
        <end position="17"/>
    </location>
</feature>
<feature type="compositionally biased region" description="Polar residues" evidence="1">
    <location>
        <begin position="101"/>
        <end position="110"/>
    </location>
</feature>
<feature type="compositionally biased region" description="Low complexity" evidence="1">
    <location>
        <begin position="46"/>
        <end position="58"/>
    </location>
</feature>
<comment type="caution">
    <text evidence="2">The sequence shown here is derived from an EMBL/GenBank/DDBJ whole genome shotgun (WGS) entry which is preliminary data.</text>
</comment>
<accession>A0A9P4JHM5</accession>
<evidence type="ECO:0000313" key="3">
    <source>
        <dbReference type="Proteomes" id="UP000799536"/>
    </source>
</evidence>